<evidence type="ECO:0000256" key="1">
    <source>
        <dbReference type="ARBA" id="ARBA00004141"/>
    </source>
</evidence>
<keyword evidence="10" id="KW-0407">Ion channel</keyword>
<evidence type="ECO:0000256" key="7">
    <source>
        <dbReference type="ARBA" id="ARBA00022989"/>
    </source>
</evidence>
<sequence length="451" mass="52257">MFPVFRSSQGGNQRCGLWTSYAYISSILVYCVNQPQYNEIPDQVIQSSWDPQERPRPEGDVAATKVDFKLYVFDINSINPADMDFRVDFLMIQSWTDYRLNSTVLEELQENQEEHGILLPAEFLDLVWKPDPIIPNAKEILSSSLNQKFASIRVFKNGMIRYMIRLYVLLACQMDFRQYPYDVQICPMMIESFSNPNDVVKFAWEKPSEVSCHNNDDNNCSPVRLDQGVKLLQYALAPMVYSVGTARYDEKQGIYTQLKAEFRFSRELIHHLFQTYVPSTLIVCLAWFSFFMGLDAIPGRATLLVTSMLTLVTMFANSQTFPPATYVKGMDIWMMACLLFKFLAIAEFITVKRLKEMYDDYMKGIAGDVITVKPFQTSVDAKNTDVSRGQNAFGEKVVMDPPFLKLRWIDERTGIEKILWKQVDIAFRYIYPLIFITFQGVYWSLLLKRAF</sequence>
<dbReference type="GO" id="GO:0099095">
    <property type="term" value="F:ligand-gated monoatomic anion channel activity"/>
    <property type="evidence" value="ECO:0007669"/>
    <property type="project" value="UniProtKB-ARBA"/>
</dbReference>
<keyword evidence="8" id="KW-0406">Ion transport</keyword>
<dbReference type="GO" id="GO:0004888">
    <property type="term" value="F:transmembrane signaling receptor activity"/>
    <property type="evidence" value="ECO:0007669"/>
    <property type="project" value="InterPro"/>
</dbReference>
<dbReference type="PANTHER" id="PTHR18945">
    <property type="entry name" value="NEUROTRANSMITTER GATED ION CHANNEL"/>
    <property type="match status" value="1"/>
</dbReference>
<dbReference type="PROSITE" id="PS00236">
    <property type="entry name" value="NEUROTR_ION_CHANNEL"/>
    <property type="match status" value="1"/>
</dbReference>
<dbReference type="InterPro" id="IPR018000">
    <property type="entry name" value="Neurotransmitter_ion_chnl_CS"/>
</dbReference>
<evidence type="ECO:0000256" key="5">
    <source>
        <dbReference type="ARBA" id="ARBA00022692"/>
    </source>
</evidence>
<dbReference type="AlphaFoldDB" id="A0A7R8ZK50"/>
<comment type="subcellular location">
    <subcellularLocation>
        <location evidence="2">Cell membrane</location>
    </subcellularLocation>
    <subcellularLocation>
        <location evidence="1">Membrane</location>
        <topology evidence="1">Multi-pass membrane protein</topology>
    </subcellularLocation>
</comment>
<evidence type="ECO:0000256" key="4">
    <source>
        <dbReference type="ARBA" id="ARBA00022475"/>
    </source>
</evidence>
<dbReference type="CDD" id="cd18987">
    <property type="entry name" value="LGIC_ECD_anion"/>
    <property type="match status" value="1"/>
</dbReference>
<dbReference type="InterPro" id="IPR036719">
    <property type="entry name" value="Neuro-gated_channel_TM_sf"/>
</dbReference>
<evidence type="ECO:0000256" key="8">
    <source>
        <dbReference type="ARBA" id="ARBA00023065"/>
    </source>
</evidence>
<evidence type="ECO:0000256" key="10">
    <source>
        <dbReference type="ARBA" id="ARBA00023303"/>
    </source>
</evidence>
<evidence type="ECO:0000256" key="3">
    <source>
        <dbReference type="ARBA" id="ARBA00022448"/>
    </source>
</evidence>
<organism evidence="11">
    <name type="scientific">Cyprideis torosa</name>
    <dbReference type="NCBI Taxonomy" id="163714"/>
    <lineage>
        <taxon>Eukaryota</taxon>
        <taxon>Metazoa</taxon>
        <taxon>Ecdysozoa</taxon>
        <taxon>Arthropoda</taxon>
        <taxon>Crustacea</taxon>
        <taxon>Oligostraca</taxon>
        <taxon>Ostracoda</taxon>
        <taxon>Podocopa</taxon>
        <taxon>Podocopida</taxon>
        <taxon>Cytherocopina</taxon>
        <taxon>Cytheroidea</taxon>
        <taxon>Cytherideidae</taxon>
        <taxon>Cyprideis</taxon>
    </lineage>
</organism>
<dbReference type="InterPro" id="IPR038050">
    <property type="entry name" value="Neuro_actylchol_rec"/>
</dbReference>
<dbReference type="InterPro" id="IPR006201">
    <property type="entry name" value="Neur_channel"/>
</dbReference>
<keyword evidence="6" id="KW-0732">Signal</keyword>
<dbReference type="SUPFAM" id="SSF63712">
    <property type="entry name" value="Nicotinic receptor ligand binding domain-like"/>
    <property type="match status" value="1"/>
</dbReference>
<keyword evidence="7" id="KW-1133">Transmembrane helix</keyword>
<dbReference type="InterPro" id="IPR006029">
    <property type="entry name" value="Neurotrans-gated_channel_TM"/>
</dbReference>
<proteinExistence type="predicted"/>
<dbReference type="OrthoDB" id="8175758at2759"/>
<dbReference type="GO" id="GO:0005886">
    <property type="term" value="C:plasma membrane"/>
    <property type="evidence" value="ECO:0007669"/>
    <property type="project" value="UniProtKB-SubCell"/>
</dbReference>
<name>A0A7R8ZK50_9CRUS</name>
<evidence type="ECO:0000256" key="9">
    <source>
        <dbReference type="ARBA" id="ARBA00023136"/>
    </source>
</evidence>
<dbReference type="Gene3D" id="2.70.170.10">
    <property type="entry name" value="Neurotransmitter-gated ion-channel ligand-binding domain"/>
    <property type="match status" value="1"/>
</dbReference>
<dbReference type="Pfam" id="PF02931">
    <property type="entry name" value="Neur_chan_LBD"/>
    <property type="match status" value="1"/>
</dbReference>
<evidence type="ECO:0000313" key="11">
    <source>
        <dbReference type="EMBL" id="CAD7226877.1"/>
    </source>
</evidence>
<dbReference type="Gene3D" id="1.20.58.390">
    <property type="entry name" value="Neurotransmitter-gated ion-channel transmembrane domain"/>
    <property type="match status" value="1"/>
</dbReference>
<dbReference type="CDD" id="cd19049">
    <property type="entry name" value="LGIC_TM_anion"/>
    <property type="match status" value="1"/>
</dbReference>
<dbReference type="SUPFAM" id="SSF90112">
    <property type="entry name" value="Neurotransmitter-gated ion-channel transmembrane pore"/>
    <property type="match status" value="1"/>
</dbReference>
<evidence type="ECO:0000256" key="6">
    <source>
        <dbReference type="ARBA" id="ARBA00022729"/>
    </source>
</evidence>
<keyword evidence="5" id="KW-0812">Transmembrane</keyword>
<protein>
    <submittedName>
        <fullName evidence="11">Uncharacterized protein</fullName>
    </submittedName>
</protein>
<keyword evidence="3" id="KW-0813">Transport</keyword>
<gene>
    <name evidence="11" type="ORF">CTOB1V02_LOCUS4791</name>
</gene>
<keyword evidence="9" id="KW-0472">Membrane</keyword>
<evidence type="ECO:0000256" key="2">
    <source>
        <dbReference type="ARBA" id="ARBA00004236"/>
    </source>
</evidence>
<dbReference type="EMBL" id="OB660960">
    <property type="protein sequence ID" value="CAD7226877.1"/>
    <property type="molecule type" value="Genomic_DNA"/>
</dbReference>
<reference evidence="11" key="1">
    <citation type="submission" date="2020-11" db="EMBL/GenBank/DDBJ databases">
        <authorList>
            <person name="Tran Van P."/>
        </authorList>
    </citation>
    <scope>NUCLEOTIDE SEQUENCE</scope>
</reference>
<accession>A0A7R8ZK50</accession>
<dbReference type="InterPro" id="IPR006202">
    <property type="entry name" value="Neur_chan_lig-bd"/>
</dbReference>
<keyword evidence="4" id="KW-1003">Cell membrane</keyword>
<dbReference type="InterPro" id="IPR006028">
    <property type="entry name" value="GABAA/Glycine_rcpt"/>
</dbReference>
<dbReference type="GO" id="GO:0005230">
    <property type="term" value="F:extracellular ligand-gated monoatomic ion channel activity"/>
    <property type="evidence" value="ECO:0007669"/>
    <property type="project" value="InterPro"/>
</dbReference>
<dbReference type="InterPro" id="IPR036734">
    <property type="entry name" value="Neur_chan_lig-bd_sf"/>
</dbReference>
<dbReference type="Pfam" id="PF02932">
    <property type="entry name" value="Neur_chan_memb"/>
    <property type="match status" value="1"/>
</dbReference>
<dbReference type="PRINTS" id="PR00253">
    <property type="entry name" value="GABAARECEPTR"/>
</dbReference>
<dbReference type="GO" id="GO:0005254">
    <property type="term" value="F:chloride channel activity"/>
    <property type="evidence" value="ECO:0007669"/>
    <property type="project" value="UniProtKB-ARBA"/>
</dbReference>